<name>A0A4R3VA87_9BURK</name>
<dbReference type="InterPro" id="IPR013321">
    <property type="entry name" value="Arc_rbn_hlx_hlx"/>
</dbReference>
<dbReference type="Proteomes" id="UP000294692">
    <property type="component" value="Unassembled WGS sequence"/>
</dbReference>
<dbReference type="RefSeq" id="WP_132475029.1">
    <property type="nucleotide sequence ID" value="NZ_JBHRVM010000001.1"/>
</dbReference>
<comment type="caution">
    <text evidence="1">The sequence shown here is derived from an EMBL/GenBank/DDBJ whole genome shotgun (WGS) entry which is preliminary data.</text>
</comment>
<protein>
    <submittedName>
        <fullName evidence="1">DNA-damage-inducible protein J</fullName>
    </submittedName>
</protein>
<dbReference type="GO" id="GO:0006355">
    <property type="term" value="P:regulation of DNA-templated transcription"/>
    <property type="evidence" value="ECO:0007669"/>
    <property type="project" value="InterPro"/>
</dbReference>
<dbReference type="Gene3D" id="1.10.1220.10">
    <property type="entry name" value="Met repressor-like"/>
    <property type="match status" value="1"/>
</dbReference>
<dbReference type="EMBL" id="SMBX01000003">
    <property type="protein sequence ID" value="TCV00472.1"/>
    <property type="molecule type" value="Genomic_DNA"/>
</dbReference>
<dbReference type="SUPFAM" id="SSF47598">
    <property type="entry name" value="Ribbon-helix-helix"/>
    <property type="match status" value="1"/>
</dbReference>
<proteinExistence type="predicted"/>
<dbReference type="InterPro" id="IPR010985">
    <property type="entry name" value="Ribbon_hlx_hlx"/>
</dbReference>
<evidence type="ECO:0000313" key="1">
    <source>
        <dbReference type="EMBL" id="TCV00472.1"/>
    </source>
</evidence>
<sequence>MPVVTVSARVTAAVKAEAAVVAEAHGMSMAALVRELLIRVAAGDKETLAWLDEARR</sequence>
<gene>
    <name evidence="1" type="ORF">EV686_10352</name>
</gene>
<keyword evidence="2" id="KW-1185">Reference proteome</keyword>
<dbReference type="AlphaFoldDB" id="A0A4R3VA87"/>
<reference evidence="1 2" key="1">
    <citation type="submission" date="2019-03" db="EMBL/GenBank/DDBJ databases">
        <title>Genomic Encyclopedia of Type Strains, Phase IV (KMG-IV): sequencing the most valuable type-strain genomes for metagenomic binning, comparative biology and taxonomic classification.</title>
        <authorList>
            <person name="Goeker M."/>
        </authorList>
    </citation>
    <scope>NUCLEOTIDE SEQUENCE [LARGE SCALE GENOMIC DNA]</scope>
    <source>
        <strain evidence="1 2">DSM 100048</strain>
    </source>
</reference>
<evidence type="ECO:0000313" key="2">
    <source>
        <dbReference type="Proteomes" id="UP000294692"/>
    </source>
</evidence>
<accession>A0A4R3VA87</accession>
<organism evidence="1 2">
    <name type="scientific">Paracandidimonas soli</name>
    <dbReference type="NCBI Taxonomy" id="1917182"/>
    <lineage>
        <taxon>Bacteria</taxon>
        <taxon>Pseudomonadati</taxon>
        <taxon>Pseudomonadota</taxon>
        <taxon>Betaproteobacteria</taxon>
        <taxon>Burkholderiales</taxon>
        <taxon>Alcaligenaceae</taxon>
        <taxon>Paracandidimonas</taxon>
    </lineage>
</organism>